<dbReference type="InterPro" id="IPR036627">
    <property type="entry name" value="CobW-likC_sf"/>
</dbReference>
<dbReference type="Pfam" id="PF07683">
    <property type="entry name" value="CobW_C"/>
    <property type="match status" value="1"/>
</dbReference>
<dbReference type="Gene3D" id="3.30.1220.10">
    <property type="entry name" value="CobW-like, C-terminal domain"/>
    <property type="match status" value="1"/>
</dbReference>
<dbReference type="SUPFAM" id="SSF90002">
    <property type="entry name" value="Hypothetical protein YjiA, C-terminal domain"/>
    <property type="match status" value="1"/>
</dbReference>
<evidence type="ECO:0000256" key="4">
    <source>
        <dbReference type="ARBA" id="ARBA00034320"/>
    </source>
</evidence>
<dbReference type="PANTHER" id="PTHR13748:SF62">
    <property type="entry name" value="COBW DOMAIN-CONTAINING PROTEIN"/>
    <property type="match status" value="1"/>
</dbReference>
<evidence type="ECO:0008006" key="10">
    <source>
        <dbReference type="Google" id="ProtNLM"/>
    </source>
</evidence>
<accession>A0A3G1L091</accession>
<dbReference type="CDD" id="cd03112">
    <property type="entry name" value="CobW-like"/>
    <property type="match status" value="1"/>
</dbReference>
<name>A0A3G1L091_FORW1</name>
<dbReference type="InterPro" id="IPR027417">
    <property type="entry name" value="P-loop_NTPase"/>
</dbReference>
<comment type="catalytic activity">
    <reaction evidence="5">
        <text>GTP + H2O = GDP + phosphate + H(+)</text>
        <dbReference type="Rhea" id="RHEA:19669"/>
        <dbReference type="ChEBI" id="CHEBI:15377"/>
        <dbReference type="ChEBI" id="CHEBI:15378"/>
        <dbReference type="ChEBI" id="CHEBI:37565"/>
        <dbReference type="ChEBI" id="CHEBI:43474"/>
        <dbReference type="ChEBI" id="CHEBI:58189"/>
    </reaction>
    <physiologicalReaction direction="left-to-right" evidence="5">
        <dbReference type="Rhea" id="RHEA:19670"/>
    </physiologicalReaction>
</comment>
<feature type="domain" description="CobW C-terminal" evidence="7">
    <location>
        <begin position="230"/>
        <end position="315"/>
    </location>
</feature>
<reference evidence="8 9" key="1">
    <citation type="submission" date="2016-10" db="EMBL/GenBank/DDBJ databases">
        <title>Complete Genome Sequence of Peptococcaceae strain DCMF.</title>
        <authorList>
            <person name="Edwards R.J."/>
            <person name="Holland S.I."/>
            <person name="Deshpande N.P."/>
            <person name="Wong Y.K."/>
            <person name="Ertan H."/>
            <person name="Manefield M."/>
            <person name="Russell T.L."/>
            <person name="Lee M.J."/>
        </authorList>
    </citation>
    <scope>NUCLEOTIDE SEQUENCE [LARGE SCALE GENOMIC DNA]</scope>
    <source>
        <strain evidence="8 9">DCMF</strain>
    </source>
</reference>
<dbReference type="RefSeq" id="WP_214658957.1">
    <property type="nucleotide sequence ID" value="NZ_CP017634.1"/>
</dbReference>
<dbReference type="GO" id="GO:0005737">
    <property type="term" value="C:cytoplasm"/>
    <property type="evidence" value="ECO:0007669"/>
    <property type="project" value="TreeGrafter"/>
</dbReference>
<dbReference type="InterPro" id="IPR051316">
    <property type="entry name" value="Zinc-reg_GTPase_activator"/>
</dbReference>
<dbReference type="InterPro" id="IPR011629">
    <property type="entry name" value="CobW-like_C"/>
</dbReference>
<evidence type="ECO:0000256" key="2">
    <source>
        <dbReference type="ARBA" id="ARBA00022801"/>
    </source>
</evidence>
<gene>
    <name evidence="8" type="ORF">DCMF_27870</name>
</gene>
<comment type="similarity">
    <text evidence="4">Belongs to the SIMIBI class G3E GTPase family. ZNG1 subfamily.</text>
</comment>
<keyword evidence="2" id="KW-0378">Hydrolase</keyword>
<proteinExistence type="inferred from homology"/>
<evidence type="ECO:0000259" key="6">
    <source>
        <dbReference type="Pfam" id="PF02492"/>
    </source>
</evidence>
<sequence>MRTRIALISGFLGAGKTTFINKILPAFDPRKGIAIIENEYGDVNVDADLIPSSGVQIKEMNQGCICCSLYGDFVSGLMSLVDSHGPERIIVEPTGVGMLSDILDACHAAAKLWPFDIDMLVTIVDGVNYHFNSGMFGAFFGNQISTASTIVISRIQELSESEKEMVCIDLRKRNPSAMILAAPWNDLSASDFVELCQSVSPPNEYLHPEERNQHDHQLNHQHRHHGLDLIGSWSWQQTDPMPKEEFEERFARSIADDLCGKIVRAKGFIIVGNNERIQFDYVTGKLLVRDFDQETDGRLVFIGNALNRERLLTIWQQESCPHEKL</sequence>
<evidence type="ECO:0000256" key="3">
    <source>
        <dbReference type="ARBA" id="ARBA00023186"/>
    </source>
</evidence>
<dbReference type="GO" id="GO:0016787">
    <property type="term" value="F:hydrolase activity"/>
    <property type="evidence" value="ECO:0007669"/>
    <property type="project" value="UniProtKB-KW"/>
</dbReference>
<evidence type="ECO:0000313" key="9">
    <source>
        <dbReference type="Proteomes" id="UP000323521"/>
    </source>
</evidence>
<dbReference type="PANTHER" id="PTHR13748">
    <property type="entry name" value="COBW-RELATED"/>
    <property type="match status" value="1"/>
</dbReference>
<dbReference type="EMBL" id="CP017634">
    <property type="protein sequence ID" value="ATW28061.1"/>
    <property type="molecule type" value="Genomic_DNA"/>
</dbReference>
<feature type="domain" description="CobW/HypB/UreG nucleotide-binding" evidence="6">
    <location>
        <begin position="6"/>
        <end position="179"/>
    </location>
</feature>
<evidence type="ECO:0000259" key="7">
    <source>
        <dbReference type="Pfam" id="PF07683"/>
    </source>
</evidence>
<dbReference type="AlphaFoldDB" id="A0A3G1L091"/>
<evidence type="ECO:0000256" key="1">
    <source>
        <dbReference type="ARBA" id="ARBA00022741"/>
    </source>
</evidence>
<protein>
    <recommendedName>
        <fullName evidence="10">GTP-binding protein</fullName>
    </recommendedName>
</protein>
<keyword evidence="1" id="KW-0547">Nucleotide-binding</keyword>
<dbReference type="SUPFAM" id="SSF52540">
    <property type="entry name" value="P-loop containing nucleoside triphosphate hydrolases"/>
    <property type="match status" value="1"/>
</dbReference>
<evidence type="ECO:0000256" key="5">
    <source>
        <dbReference type="ARBA" id="ARBA00049117"/>
    </source>
</evidence>
<dbReference type="Pfam" id="PF02492">
    <property type="entry name" value="cobW"/>
    <property type="match status" value="1"/>
</dbReference>
<dbReference type="InterPro" id="IPR003495">
    <property type="entry name" value="CobW/HypB/UreG_nucleotide-bd"/>
</dbReference>
<keyword evidence="9" id="KW-1185">Reference proteome</keyword>
<keyword evidence="3" id="KW-0143">Chaperone</keyword>
<dbReference type="Proteomes" id="UP000323521">
    <property type="component" value="Chromosome"/>
</dbReference>
<dbReference type="Gene3D" id="3.40.50.300">
    <property type="entry name" value="P-loop containing nucleotide triphosphate hydrolases"/>
    <property type="match status" value="1"/>
</dbReference>
<dbReference type="GO" id="GO:0000166">
    <property type="term" value="F:nucleotide binding"/>
    <property type="evidence" value="ECO:0007669"/>
    <property type="project" value="UniProtKB-KW"/>
</dbReference>
<organism evidence="8 9">
    <name type="scientific">Formimonas warabiya</name>
    <dbReference type="NCBI Taxonomy" id="1761012"/>
    <lineage>
        <taxon>Bacteria</taxon>
        <taxon>Bacillati</taxon>
        <taxon>Bacillota</taxon>
        <taxon>Clostridia</taxon>
        <taxon>Eubacteriales</taxon>
        <taxon>Peptococcaceae</taxon>
        <taxon>Candidatus Formimonas</taxon>
    </lineage>
</organism>
<dbReference type="KEGG" id="fwa:DCMF_27870"/>
<evidence type="ECO:0000313" key="8">
    <source>
        <dbReference type="EMBL" id="ATW28061.1"/>
    </source>
</evidence>